<evidence type="ECO:0000256" key="2">
    <source>
        <dbReference type="RuleBase" id="RU362097"/>
    </source>
</evidence>
<dbReference type="Gene3D" id="2.20.200.10">
    <property type="entry name" value="Outer membrane efflux proteins (OEP)"/>
    <property type="match status" value="1"/>
</dbReference>
<keyword evidence="2" id="KW-0449">Lipoprotein</keyword>
<keyword evidence="2" id="KW-1134">Transmembrane beta strand</keyword>
<dbReference type="InterPro" id="IPR010131">
    <property type="entry name" value="MdtP/NodT-like"/>
</dbReference>
<dbReference type="SUPFAM" id="SSF56954">
    <property type="entry name" value="Outer membrane efflux proteins (OEP)"/>
    <property type="match status" value="1"/>
</dbReference>
<keyword evidence="2" id="KW-0564">Palmitate</keyword>
<dbReference type="Proteomes" id="UP001302949">
    <property type="component" value="Unassembled WGS sequence"/>
</dbReference>
<dbReference type="NCBIfam" id="TIGR01845">
    <property type="entry name" value="outer_NodT"/>
    <property type="match status" value="1"/>
</dbReference>
<reference evidence="3 4" key="1">
    <citation type="submission" date="2023-12" db="EMBL/GenBank/DDBJ databases">
        <title>Novel species of the genus Arcicella isolated from rivers.</title>
        <authorList>
            <person name="Lu H."/>
        </authorList>
    </citation>
    <scope>NUCLEOTIDE SEQUENCE [LARGE SCALE GENOMIC DNA]</scope>
    <source>
        <strain evidence="3 4">KCTC 23307</strain>
    </source>
</reference>
<dbReference type="InterPro" id="IPR003423">
    <property type="entry name" value="OMP_efflux"/>
</dbReference>
<proteinExistence type="inferred from homology"/>
<comment type="subcellular location">
    <subcellularLocation>
        <location evidence="2">Cell membrane</location>
        <topology evidence="2">Lipid-anchor</topology>
    </subcellularLocation>
</comment>
<evidence type="ECO:0000256" key="1">
    <source>
        <dbReference type="ARBA" id="ARBA00007613"/>
    </source>
</evidence>
<organism evidence="3 4">
    <name type="scientific">Arcicella rigui</name>
    <dbReference type="NCBI Taxonomy" id="797020"/>
    <lineage>
        <taxon>Bacteria</taxon>
        <taxon>Pseudomonadati</taxon>
        <taxon>Bacteroidota</taxon>
        <taxon>Cytophagia</taxon>
        <taxon>Cytophagales</taxon>
        <taxon>Flectobacillaceae</taxon>
        <taxon>Arcicella</taxon>
    </lineage>
</organism>
<accession>A0ABU5Q4L8</accession>
<sequence>MMLKTKHQILALGMLIFGLFTHCKPLQNFQQPSLKALPESFQSKKDSTNDAVVNWKSYFTDETLIGLIDTALTNNIDLLMTLQRIEMAQNQLNYAKILGKPMVTAGTSLGVQKFGKYTMDGVGNYDTNFSNNINSDQKMPENLPDIYLGLQSSWEVDIWGKLRSKKEAALARYLASVEGKNWLITNLISEISANYYSLLAMDNELDIIKETRNLQLNELQIIQAQKEAGYANELAVKQFESRILNTRSLEVEILQNIIEGENRLNFLLGRYPQPIQRNKLQFTKALPAQIHVGIPAQLLRNRPDVKQAEYELRAARADVYSAKMAFNPSLNIGAGVGFQTFNPAFVFSPQSIAYNVLGGLTAPVINRTALKTEFATANAIQIEALYNYQKTIMNAYSEVYNQMANIKNLEQIQDLKSKEVVVLTESISTSVDLFKTGRATYLEVLLTQANALQARIELINVKKRQYNAVVNIYKALGGGWR</sequence>
<keyword evidence="2" id="KW-0472">Membrane</keyword>
<dbReference type="Pfam" id="PF02321">
    <property type="entry name" value="OEP"/>
    <property type="match status" value="2"/>
</dbReference>
<comment type="caution">
    <text evidence="3">The sequence shown here is derived from an EMBL/GenBank/DDBJ whole genome shotgun (WGS) entry which is preliminary data.</text>
</comment>
<gene>
    <name evidence="3" type="ORF">VB248_01450</name>
</gene>
<dbReference type="Gene3D" id="1.20.1600.10">
    <property type="entry name" value="Outer membrane efflux proteins (OEP)"/>
    <property type="match status" value="1"/>
</dbReference>
<dbReference type="EMBL" id="JAYFUM010000001">
    <property type="protein sequence ID" value="MEA5137776.1"/>
    <property type="molecule type" value="Genomic_DNA"/>
</dbReference>
<dbReference type="PANTHER" id="PTHR30203:SF30">
    <property type="entry name" value="OUTER MEMBRANE PROTEIN-RELATED"/>
    <property type="match status" value="1"/>
</dbReference>
<evidence type="ECO:0000313" key="3">
    <source>
        <dbReference type="EMBL" id="MEA5137776.1"/>
    </source>
</evidence>
<protein>
    <submittedName>
        <fullName evidence="3">TolC family protein</fullName>
    </submittedName>
</protein>
<keyword evidence="2" id="KW-0812">Transmembrane</keyword>
<comment type="similarity">
    <text evidence="1 2">Belongs to the outer membrane factor (OMF) (TC 1.B.17) family.</text>
</comment>
<dbReference type="RefSeq" id="WP_323294944.1">
    <property type="nucleotide sequence ID" value="NZ_JAYFUM010000001.1"/>
</dbReference>
<keyword evidence="4" id="KW-1185">Reference proteome</keyword>
<name>A0ABU5Q4L8_9BACT</name>
<evidence type="ECO:0000313" key="4">
    <source>
        <dbReference type="Proteomes" id="UP001302949"/>
    </source>
</evidence>
<dbReference type="PANTHER" id="PTHR30203">
    <property type="entry name" value="OUTER MEMBRANE CATION EFFLUX PROTEIN"/>
    <property type="match status" value="1"/>
</dbReference>